<evidence type="ECO:0000256" key="11">
    <source>
        <dbReference type="ARBA" id="ARBA00023136"/>
    </source>
</evidence>
<evidence type="ECO:0000313" key="19">
    <source>
        <dbReference type="Proteomes" id="UP000070412"/>
    </source>
</evidence>
<dbReference type="GO" id="GO:0051537">
    <property type="term" value="F:2 iron, 2 sulfur cluster binding"/>
    <property type="evidence" value="ECO:0007669"/>
    <property type="project" value="UniProtKB-KW"/>
</dbReference>
<evidence type="ECO:0000259" key="15">
    <source>
        <dbReference type="PROSITE" id="PS50089"/>
    </source>
</evidence>
<evidence type="ECO:0000256" key="8">
    <source>
        <dbReference type="ARBA" id="ARBA00022989"/>
    </source>
</evidence>
<dbReference type="InterPro" id="IPR013083">
    <property type="entry name" value="Znf_RING/FYVE/PHD"/>
</dbReference>
<reference evidence="17" key="2">
    <citation type="submission" date="2020-01" db="EMBL/GenBank/DDBJ databases">
        <authorList>
            <person name="Korhonen P.K.K."/>
            <person name="Guangxu M.G."/>
            <person name="Wang T.W."/>
            <person name="Stroehlein A.J.S."/>
            <person name="Young N.D."/>
            <person name="Ang C.-S.A."/>
            <person name="Fernando D.W.F."/>
            <person name="Lu H.L."/>
            <person name="Taylor S.T."/>
            <person name="Ehtesham M.E.M."/>
            <person name="Najaraj S.H.N."/>
            <person name="Harsha G.H.G."/>
            <person name="Madugundu A.M."/>
            <person name="Renuse S.R."/>
            <person name="Holt D.H."/>
            <person name="Pandey A.P."/>
            <person name="Papenfuss A.P."/>
            <person name="Gasser R.B.G."/>
            <person name="Fischer K.F."/>
        </authorList>
    </citation>
    <scope>NUCLEOTIDE SEQUENCE</scope>
    <source>
        <strain evidence="17">SSS_KF_BRIS2020</strain>
    </source>
</reference>
<dbReference type="Gene3D" id="3.30.40.10">
    <property type="entry name" value="Zinc/RING finger domain, C3HC4 (zinc finger)"/>
    <property type="match status" value="1"/>
</dbReference>
<keyword evidence="9" id="KW-0408">Iron</keyword>
<dbReference type="AlphaFoldDB" id="A0A834R0A5"/>
<evidence type="ECO:0000256" key="5">
    <source>
        <dbReference type="ARBA" id="ARBA00022723"/>
    </source>
</evidence>
<dbReference type="InterPro" id="IPR005805">
    <property type="entry name" value="Rieske_Fe-S_prot_C"/>
</dbReference>
<gene>
    <name evidence="17" type="ORF">SSS_8680</name>
</gene>
<keyword evidence="12" id="KW-1015">Disulfide bond</keyword>
<evidence type="ECO:0000256" key="6">
    <source>
        <dbReference type="ARBA" id="ARBA00022771"/>
    </source>
</evidence>
<dbReference type="Gene3D" id="1.20.5.270">
    <property type="entry name" value="Ubiquinol cytochrome reductase, transmembrane domain"/>
    <property type="match status" value="1"/>
</dbReference>
<dbReference type="Proteomes" id="UP000070412">
    <property type="component" value="Unassembled WGS sequence"/>
</dbReference>
<dbReference type="OrthoDB" id="1637982at2759"/>
<dbReference type="InterPro" id="IPR017941">
    <property type="entry name" value="Rieske_2Fe-2S"/>
</dbReference>
<dbReference type="EnsemblMetazoa" id="SSS_8680s_mrna">
    <property type="protein sequence ID" value="KAF7487862.1"/>
    <property type="gene ID" value="SSS_8680"/>
</dbReference>
<dbReference type="InterPro" id="IPR001841">
    <property type="entry name" value="Znf_RING"/>
</dbReference>
<accession>A0A834R0A5</accession>
<keyword evidence="8" id="KW-1133">Transmembrane helix</keyword>
<dbReference type="EMBL" id="WVUK01000066">
    <property type="protein sequence ID" value="KAF7487862.1"/>
    <property type="molecule type" value="Genomic_DNA"/>
</dbReference>
<evidence type="ECO:0000256" key="14">
    <source>
        <dbReference type="PROSITE-ProRule" id="PRU00175"/>
    </source>
</evidence>
<dbReference type="Gene3D" id="2.102.10.10">
    <property type="entry name" value="Rieske [2Fe-2S] iron-sulphur domain"/>
    <property type="match status" value="1"/>
</dbReference>
<keyword evidence="7" id="KW-0862">Zinc</keyword>
<dbReference type="SUPFAM" id="SSF50022">
    <property type="entry name" value="ISP domain"/>
    <property type="match status" value="1"/>
</dbReference>
<evidence type="ECO:0000256" key="10">
    <source>
        <dbReference type="ARBA" id="ARBA00023014"/>
    </source>
</evidence>
<comment type="subcellular location">
    <subcellularLocation>
        <location evidence="1">Membrane</location>
        <topology evidence="1">Single-pass membrane protein</topology>
    </subcellularLocation>
</comment>
<organism evidence="17">
    <name type="scientific">Sarcoptes scabiei</name>
    <name type="common">Itch mite</name>
    <name type="synonym">Acarus scabiei</name>
    <dbReference type="NCBI Taxonomy" id="52283"/>
    <lineage>
        <taxon>Eukaryota</taxon>
        <taxon>Metazoa</taxon>
        <taxon>Ecdysozoa</taxon>
        <taxon>Arthropoda</taxon>
        <taxon>Chelicerata</taxon>
        <taxon>Arachnida</taxon>
        <taxon>Acari</taxon>
        <taxon>Acariformes</taxon>
        <taxon>Sarcoptiformes</taxon>
        <taxon>Astigmata</taxon>
        <taxon>Psoroptidia</taxon>
        <taxon>Sarcoptoidea</taxon>
        <taxon>Sarcoptidae</taxon>
        <taxon>Sarcoptinae</taxon>
        <taxon>Sarcoptes</taxon>
    </lineage>
</organism>
<dbReference type="PRINTS" id="PR00162">
    <property type="entry name" value="RIESKE"/>
</dbReference>
<keyword evidence="10" id="KW-0411">Iron-sulfur</keyword>
<dbReference type="NCBIfam" id="TIGR01416">
    <property type="entry name" value="Rieske_proteo"/>
    <property type="match status" value="1"/>
</dbReference>
<evidence type="ECO:0000256" key="2">
    <source>
        <dbReference type="ARBA" id="ARBA00010651"/>
    </source>
</evidence>
<feature type="domain" description="RING-type" evidence="15">
    <location>
        <begin position="502"/>
        <end position="537"/>
    </location>
</feature>
<dbReference type="FunFam" id="2.102.10.10:FF:000001">
    <property type="entry name" value="Cytochrome b-c1 complex subunit Rieske, mitochondrial"/>
    <property type="match status" value="1"/>
</dbReference>
<evidence type="ECO:0000256" key="13">
    <source>
        <dbReference type="ARBA" id="ARBA00034078"/>
    </source>
</evidence>
<keyword evidence="6 14" id="KW-0863">Zinc-finger</keyword>
<sequence>MITMQSRSISNLATKAITQACGGQKVASSFPSLKRDWDEKEQNTPLIFPAFAMSLHKNKFSVSGATFNLNSHLFRNKCQAITGIGVSNQYRLAHTDVKIPDFTSYRRQSNKDISKTSTESGDDRRAFTYAITTATGVGGALVAKQMVHGLVNMFSPAKDCLALSKVEVNIGNIPEGKNVTVKWRGKPVFIRRRTESEIAAEKAVNLKDLRDPEADEKRAPNPEWLVVIGVCTHLGCVPIPGKGDFGGYYCPCHGSHYDASGRIRKGPAPANLEVPNYEFDGDKLIIVSKMDDENICCLRPPKMPIKSQRLRNPFLMKIDPKSLKNDCYQFGLDLNIVCECSFWLFSFWWIKINDFHHKLTMNWNDLRNQLIDSQFINTDDMAVYRNDPELYQDEYNKIVHHIKQPEQFDEKYFRLQPRDRYPLVIILLLNDREIEDEIQSNDIVMLASILHLKDAIVPLETSILEQYIKRKSGLVLNLQDLYVCSDQTSDEMTNKQSMMPYCVICFDEHITRALLPCRHACVCACCLEKIHTCPLCRSPISNFILINQPVTMVALQQQQSSNQIDSDQYRNDRNDCPQKEGFMNKLQKFLGF</sequence>
<keyword evidence="3" id="KW-0812">Transmembrane</keyword>
<evidence type="ECO:0000256" key="3">
    <source>
        <dbReference type="ARBA" id="ARBA00022692"/>
    </source>
</evidence>
<evidence type="ECO:0000256" key="4">
    <source>
        <dbReference type="ARBA" id="ARBA00022714"/>
    </source>
</evidence>
<dbReference type="Pfam" id="PF00355">
    <property type="entry name" value="Rieske"/>
    <property type="match status" value="1"/>
</dbReference>
<dbReference type="PANTHER" id="PTHR10134">
    <property type="entry name" value="CYTOCHROME B-C1 COMPLEX SUBUNIT RIESKE, MITOCHONDRIAL"/>
    <property type="match status" value="1"/>
</dbReference>
<evidence type="ECO:0000256" key="9">
    <source>
        <dbReference type="ARBA" id="ARBA00023004"/>
    </source>
</evidence>
<feature type="domain" description="Rieske" evidence="16">
    <location>
        <begin position="218"/>
        <end position="286"/>
    </location>
</feature>
<dbReference type="InterPro" id="IPR036922">
    <property type="entry name" value="Rieske_2Fe-2S_sf"/>
</dbReference>
<reference evidence="18" key="3">
    <citation type="submission" date="2022-06" db="UniProtKB">
        <authorList>
            <consortium name="EnsemblMetazoa"/>
        </authorList>
    </citation>
    <scope>IDENTIFICATION</scope>
</reference>
<proteinExistence type="inferred from homology"/>
<dbReference type="PROSITE" id="PS51296">
    <property type="entry name" value="RIESKE"/>
    <property type="match status" value="1"/>
</dbReference>
<dbReference type="CDD" id="cd03470">
    <property type="entry name" value="Rieske_cytochrome_bc1"/>
    <property type="match status" value="1"/>
</dbReference>
<keyword evidence="11" id="KW-0472">Membrane</keyword>
<dbReference type="PROSITE" id="PS50089">
    <property type="entry name" value="ZF_RING_2"/>
    <property type="match status" value="1"/>
</dbReference>
<name>A0A834R0A5_SARSC</name>
<evidence type="ECO:0000259" key="16">
    <source>
        <dbReference type="PROSITE" id="PS51296"/>
    </source>
</evidence>
<dbReference type="GO" id="GO:0008121">
    <property type="term" value="F:quinol-cytochrome-c reductase activity"/>
    <property type="evidence" value="ECO:0007669"/>
    <property type="project" value="InterPro"/>
</dbReference>
<dbReference type="InterPro" id="IPR014349">
    <property type="entry name" value="Rieske_Fe-S_prot"/>
</dbReference>
<comment type="similarity">
    <text evidence="2">Belongs to the Rieske iron-sulfur protein family.</text>
</comment>
<dbReference type="GO" id="GO:0008270">
    <property type="term" value="F:zinc ion binding"/>
    <property type="evidence" value="ECO:0007669"/>
    <property type="project" value="UniProtKB-KW"/>
</dbReference>
<evidence type="ECO:0000313" key="17">
    <source>
        <dbReference type="EMBL" id="KAF7487862.1"/>
    </source>
</evidence>
<dbReference type="InterPro" id="IPR004192">
    <property type="entry name" value="Rieske_TM"/>
</dbReference>
<protein>
    <submittedName>
        <fullName evidence="17">Cytochrome b-c1 complex subunit Rieske, mitochondrial</fullName>
    </submittedName>
</protein>
<keyword evidence="4" id="KW-0001">2Fe-2S</keyword>
<dbReference type="InterPro" id="IPR037008">
    <property type="entry name" value="bc1_Rieske_TM_sf"/>
</dbReference>
<keyword evidence="19" id="KW-1185">Reference proteome</keyword>
<keyword evidence="5" id="KW-0479">Metal-binding</keyword>
<evidence type="ECO:0000313" key="18">
    <source>
        <dbReference type="EnsemblMetazoa" id="KAF7487862.1"/>
    </source>
</evidence>
<evidence type="ECO:0000256" key="7">
    <source>
        <dbReference type="ARBA" id="ARBA00022833"/>
    </source>
</evidence>
<dbReference type="InterPro" id="IPR006317">
    <property type="entry name" value="Ubiquinol_cyt_c_Rdtase_Fe-S-su"/>
</dbReference>
<dbReference type="SUPFAM" id="SSF57850">
    <property type="entry name" value="RING/U-box"/>
    <property type="match status" value="1"/>
</dbReference>
<reference evidence="19" key="1">
    <citation type="journal article" date="2020" name="PLoS Negl. Trop. Dis.">
        <title>High-quality nuclear genome for Sarcoptes scabiei-A critical resource for a neglected parasite.</title>
        <authorList>
            <person name="Korhonen P.K."/>
            <person name="Gasser R.B."/>
            <person name="Ma G."/>
            <person name="Wang T."/>
            <person name="Stroehlein A.J."/>
            <person name="Young N.D."/>
            <person name="Ang C.S."/>
            <person name="Fernando D.D."/>
            <person name="Lu H.C."/>
            <person name="Taylor S."/>
            <person name="Reynolds S.L."/>
            <person name="Mofiz E."/>
            <person name="Najaraj S.H."/>
            <person name="Gowda H."/>
            <person name="Madugundu A."/>
            <person name="Renuse S."/>
            <person name="Holt D."/>
            <person name="Pandey A."/>
            <person name="Papenfuss A.T."/>
            <person name="Fischer K."/>
        </authorList>
    </citation>
    <scope>NUCLEOTIDE SEQUENCE [LARGE SCALE GENOMIC DNA]</scope>
</reference>
<comment type="cofactor">
    <cofactor evidence="13">
        <name>[2Fe-2S] cluster</name>
        <dbReference type="ChEBI" id="CHEBI:190135"/>
    </cofactor>
</comment>
<evidence type="ECO:0000256" key="12">
    <source>
        <dbReference type="ARBA" id="ARBA00023157"/>
    </source>
</evidence>
<dbReference type="SUPFAM" id="SSF81502">
    <property type="entry name" value="ISP transmembrane anchor"/>
    <property type="match status" value="1"/>
</dbReference>
<dbReference type="Pfam" id="PF13920">
    <property type="entry name" value="zf-C3HC4_3"/>
    <property type="match status" value="1"/>
</dbReference>
<evidence type="ECO:0000256" key="1">
    <source>
        <dbReference type="ARBA" id="ARBA00004167"/>
    </source>
</evidence>
<dbReference type="GO" id="GO:0016020">
    <property type="term" value="C:membrane"/>
    <property type="evidence" value="ECO:0007669"/>
    <property type="project" value="UniProtKB-SubCell"/>
</dbReference>
<dbReference type="Pfam" id="PF02921">
    <property type="entry name" value="UCR_TM"/>
    <property type="match status" value="1"/>
</dbReference>